<accession>A0AAN8JEA9</accession>
<comment type="caution">
    <text evidence="1">The sequence shown here is derived from an EMBL/GenBank/DDBJ whole genome shotgun (WGS) entry which is preliminary data.</text>
</comment>
<protein>
    <submittedName>
        <fullName evidence="1">Uncharacterized protein</fullName>
    </submittedName>
</protein>
<evidence type="ECO:0000313" key="2">
    <source>
        <dbReference type="Proteomes" id="UP001347796"/>
    </source>
</evidence>
<dbReference type="AlphaFoldDB" id="A0AAN8JEA9"/>
<dbReference type="SUPFAM" id="SSF88723">
    <property type="entry name" value="PIN domain-like"/>
    <property type="match status" value="1"/>
</dbReference>
<dbReference type="Gene3D" id="3.40.50.1010">
    <property type="entry name" value="5'-nuclease"/>
    <property type="match status" value="1"/>
</dbReference>
<dbReference type="EMBL" id="JAZGQO010000010">
    <property type="protein sequence ID" value="KAK6176032.1"/>
    <property type="molecule type" value="Genomic_DNA"/>
</dbReference>
<dbReference type="InterPro" id="IPR029060">
    <property type="entry name" value="PIN-like_dom_sf"/>
</dbReference>
<gene>
    <name evidence="1" type="ORF">SNE40_014396</name>
</gene>
<keyword evidence="2" id="KW-1185">Reference proteome</keyword>
<dbReference type="Proteomes" id="UP001347796">
    <property type="component" value="Unassembled WGS sequence"/>
</dbReference>
<proteinExistence type="predicted"/>
<organism evidence="1 2">
    <name type="scientific">Patella caerulea</name>
    <name type="common">Rayed Mediterranean limpet</name>
    <dbReference type="NCBI Taxonomy" id="87958"/>
    <lineage>
        <taxon>Eukaryota</taxon>
        <taxon>Metazoa</taxon>
        <taxon>Spiralia</taxon>
        <taxon>Lophotrochozoa</taxon>
        <taxon>Mollusca</taxon>
        <taxon>Gastropoda</taxon>
        <taxon>Patellogastropoda</taxon>
        <taxon>Patelloidea</taxon>
        <taxon>Patellidae</taxon>
        <taxon>Patella</taxon>
    </lineage>
</organism>
<reference evidence="1 2" key="1">
    <citation type="submission" date="2024-01" db="EMBL/GenBank/DDBJ databases">
        <title>The genome of the rayed Mediterranean limpet Patella caerulea (Linnaeus, 1758).</title>
        <authorList>
            <person name="Anh-Thu Weber A."/>
            <person name="Halstead-Nussloch G."/>
        </authorList>
    </citation>
    <scope>NUCLEOTIDE SEQUENCE [LARGE SCALE GENOMIC DNA]</scope>
    <source>
        <strain evidence="1">AATW-2023a</strain>
        <tissue evidence="1">Whole specimen</tissue>
    </source>
</reference>
<name>A0AAN8JEA9_PATCE</name>
<sequence length="378" mass="42296">MRSLKSTGGLTRGSGISEHQRAIWTMSSPVSSTYNYAMQQFCEMQYTTREQHKEATSARIVRDKDDLIKLDTMLGLYIPFSDETSLRNIITGINADDDVNVHNLFTVGGDLVTKKESQLIFSYSHKRNTKVKTLASSRAVKVAGDRTIDPALLFQRFLVVSHSGELSLDEVMKHELSTYPPSLFESKLRLRKPDKPALLEAIRNYASSVDDAIAQYIPNTEHYVLDGGSILHRLKWTEGSTYSSIADAYASFTTKLYGKPTMVFDGYGGPSTKDTTHQRRKTTSVTNTVNITDTTKFVGKKEDFLSNENNKKSLIDMIIVRLRQSNCHVVQAKGDADFDIVKAAVTMSTTKSTTLIGEDTDLLILLLYHGVDSKELYF</sequence>
<evidence type="ECO:0000313" key="1">
    <source>
        <dbReference type="EMBL" id="KAK6176032.1"/>
    </source>
</evidence>